<dbReference type="Pfam" id="PF20684">
    <property type="entry name" value="Fung_rhodopsin"/>
    <property type="match status" value="1"/>
</dbReference>
<dbReference type="GO" id="GO:0016020">
    <property type="term" value="C:membrane"/>
    <property type="evidence" value="ECO:0007669"/>
    <property type="project" value="UniProtKB-SubCell"/>
</dbReference>
<evidence type="ECO:0000256" key="3">
    <source>
        <dbReference type="ARBA" id="ARBA00022989"/>
    </source>
</evidence>
<keyword evidence="4 6" id="KW-0472">Membrane</keyword>
<dbReference type="InterPro" id="IPR049326">
    <property type="entry name" value="Rhodopsin_dom_fungi"/>
</dbReference>
<evidence type="ECO:0000256" key="4">
    <source>
        <dbReference type="ARBA" id="ARBA00023136"/>
    </source>
</evidence>
<evidence type="ECO:0000256" key="6">
    <source>
        <dbReference type="SAM" id="Phobius"/>
    </source>
</evidence>
<evidence type="ECO:0000313" key="9">
    <source>
        <dbReference type="Proteomes" id="UP000054771"/>
    </source>
</evidence>
<feature type="transmembrane region" description="Helical" evidence="6">
    <location>
        <begin position="197"/>
        <end position="217"/>
    </location>
</feature>
<name>A0A0U5GGM4_ASPCI</name>
<keyword evidence="2 6" id="KW-0812">Transmembrane</keyword>
<feature type="transmembrane region" description="Helical" evidence="6">
    <location>
        <begin position="127"/>
        <end position="150"/>
    </location>
</feature>
<evidence type="ECO:0000256" key="2">
    <source>
        <dbReference type="ARBA" id="ARBA00022692"/>
    </source>
</evidence>
<dbReference type="STRING" id="454130.A0A0U5GGM4"/>
<organism evidence="8 9">
    <name type="scientific">Aspergillus calidoustus</name>
    <dbReference type="NCBI Taxonomy" id="454130"/>
    <lineage>
        <taxon>Eukaryota</taxon>
        <taxon>Fungi</taxon>
        <taxon>Dikarya</taxon>
        <taxon>Ascomycota</taxon>
        <taxon>Pezizomycotina</taxon>
        <taxon>Eurotiomycetes</taxon>
        <taxon>Eurotiomycetidae</taxon>
        <taxon>Eurotiales</taxon>
        <taxon>Aspergillaceae</taxon>
        <taxon>Aspergillus</taxon>
        <taxon>Aspergillus subgen. Nidulantes</taxon>
    </lineage>
</organism>
<dbReference type="Proteomes" id="UP000054771">
    <property type="component" value="Unassembled WGS sequence"/>
</dbReference>
<evidence type="ECO:0000259" key="7">
    <source>
        <dbReference type="Pfam" id="PF20684"/>
    </source>
</evidence>
<comment type="subcellular location">
    <subcellularLocation>
        <location evidence="1">Membrane</location>
        <topology evidence="1">Multi-pass membrane protein</topology>
    </subcellularLocation>
</comment>
<feature type="transmembrane region" description="Helical" evidence="6">
    <location>
        <begin position="157"/>
        <end position="177"/>
    </location>
</feature>
<dbReference type="PANTHER" id="PTHR33048:SF47">
    <property type="entry name" value="INTEGRAL MEMBRANE PROTEIN-RELATED"/>
    <property type="match status" value="1"/>
</dbReference>
<dbReference type="AlphaFoldDB" id="A0A0U5GGM4"/>
<keyword evidence="9" id="KW-1185">Reference proteome</keyword>
<proteinExistence type="inferred from homology"/>
<dbReference type="InterPro" id="IPR052337">
    <property type="entry name" value="SAT4-like"/>
</dbReference>
<comment type="similarity">
    <text evidence="5">Belongs to the SAT4 family.</text>
</comment>
<accession>A0A0U5GGM4</accession>
<dbReference type="OrthoDB" id="3936451at2759"/>
<protein>
    <recommendedName>
        <fullName evidence="7">Rhodopsin domain-containing protein</fullName>
    </recommendedName>
</protein>
<feature type="transmembrane region" description="Helical" evidence="6">
    <location>
        <begin position="75"/>
        <end position="95"/>
    </location>
</feature>
<dbReference type="PANTHER" id="PTHR33048">
    <property type="entry name" value="PTH11-LIKE INTEGRAL MEMBRANE PROTEIN (AFU_ORTHOLOGUE AFUA_5G11245)"/>
    <property type="match status" value="1"/>
</dbReference>
<dbReference type="EMBL" id="CDMC01000017">
    <property type="protein sequence ID" value="CEL10285.1"/>
    <property type="molecule type" value="Genomic_DNA"/>
</dbReference>
<keyword evidence="3 6" id="KW-1133">Transmembrane helix</keyword>
<gene>
    <name evidence="8" type="ORF">ASPCAL13406</name>
</gene>
<feature type="domain" description="Rhodopsin" evidence="7">
    <location>
        <begin position="30"/>
        <end position="221"/>
    </location>
</feature>
<evidence type="ECO:0000256" key="5">
    <source>
        <dbReference type="ARBA" id="ARBA00038359"/>
    </source>
</evidence>
<feature type="transmembrane region" description="Helical" evidence="6">
    <location>
        <begin position="41"/>
        <end position="63"/>
    </location>
</feature>
<reference evidence="9" key="1">
    <citation type="journal article" date="2016" name="Genome Announc.">
        <title>Draft genome sequences of fungus Aspergillus calidoustus.</title>
        <authorList>
            <person name="Horn F."/>
            <person name="Linde J."/>
            <person name="Mattern D.J."/>
            <person name="Walther G."/>
            <person name="Guthke R."/>
            <person name="Scherlach K."/>
            <person name="Martin K."/>
            <person name="Brakhage A.A."/>
            <person name="Petzke L."/>
            <person name="Valiante V."/>
        </authorList>
    </citation>
    <scope>NUCLEOTIDE SEQUENCE [LARGE SCALE GENOMIC DNA]</scope>
    <source>
        <strain evidence="9">SF006504</strain>
    </source>
</reference>
<sequence>MDDALGAFGWTIYNARAITYYVVLATIKREEEPQRLIMGTWLMILLYSVGTCAIKLSFAATLYRIVQHTTTSRSIVVIAGATLIVTIPQFATTLFHCRPVSALWTGPTPENNFQRHCNPDALFQGSILVHSIMILVADVALGLVIPILLLRKTQMPLAIKISAGLTIGVGSLASVATVARVVYTTLLLMGDAVLDRLVIWMDIEFAVSIIGTAATTLKPLLYKTGILPQTGFSADPDSGVAYQTRNLHIRVEEEVAIWSEAMAEGIALQERPKWEAGSEQERGRV</sequence>
<evidence type="ECO:0000313" key="8">
    <source>
        <dbReference type="EMBL" id="CEL10285.1"/>
    </source>
</evidence>
<evidence type="ECO:0000256" key="1">
    <source>
        <dbReference type="ARBA" id="ARBA00004141"/>
    </source>
</evidence>